<evidence type="ECO:0000313" key="3">
    <source>
        <dbReference type="EMBL" id="MDI2595378.1"/>
    </source>
</evidence>
<keyword evidence="3" id="KW-0012">Acyltransferase</keyword>
<dbReference type="RefSeq" id="WP_282317327.1">
    <property type="nucleotide sequence ID" value="NZ_JARBWL010000002.1"/>
</dbReference>
<dbReference type="InterPro" id="IPR050879">
    <property type="entry name" value="Acyltransferase_3"/>
</dbReference>
<dbReference type="InterPro" id="IPR002656">
    <property type="entry name" value="Acyl_transf_3_dom"/>
</dbReference>
<feature type="transmembrane region" description="Helical" evidence="1">
    <location>
        <begin position="248"/>
        <end position="267"/>
    </location>
</feature>
<feature type="transmembrane region" description="Helical" evidence="1">
    <location>
        <begin position="116"/>
        <end position="140"/>
    </location>
</feature>
<keyword evidence="4" id="KW-1185">Reference proteome</keyword>
<evidence type="ECO:0000313" key="4">
    <source>
        <dbReference type="Proteomes" id="UP001159100"/>
    </source>
</evidence>
<sequence length="373" mass="41515">MSPGKKIPIDGGYSSSWWFQRNKCRLRSFSNSSAMLNSVQILRALAAWLVVGHHYIQLFYSNNVSGVIAETLHAYGAIGVDLFFIISGFVIYASTSKKPSTPGAFIQNRLARIVPAYWLFTSITATVLLYAPGSIPLTAFEPLFFFKRLFFIPAQNPSGIGFYPLMTVGWTLNYEASFYAVFFVSLFLPAKYRVASLFAGIALLQFISSKFGGSFSFYRNAIVWEFLLGVALQIAYQREWLSRISPALAALATATALLAVVYAGPVSHSPYKSGIPCAIILCAAVSQERFFPKHNFFARLGDWSYSTYLCHVLVLCLALQVSARYQVNDFVLIVGVCTLILAMSYASFSLVEMPASLLIKKHQMRRIKITQMT</sequence>
<feature type="transmembrane region" description="Helical" evidence="1">
    <location>
        <begin position="72"/>
        <end position="95"/>
    </location>
</feature>
<dbReference type="Pfam" id="PF01757">
    <property type="entry name" value="Acyl_transf_3"/>
    <property type="match status" value="1"/>
</dbReference>
<accession>A0ABT6QX45</accession>
<dbReference type="GO" id="GO:0016746">
    <property type="term" value="F:acyltransferase activity"/>
    <property type="evidence" value="ECO:0007669"/>
    <property type="project" value="UniProtKB-KW"/>
</dbReference>
<keyword evidence="1" id="KW-1133">Transmembrane helix</keyword>
<protein>
    <submittedName>
        <fullName evidence="3">Acyltransferase</fullName>
    </submittedName>
</protein>
<dbReference type="EMBL" id="JARBWL010000002">
    <property type="protein sequence ID" value="MDI2595378.1"/>
    <property type="molecule type" value="Genomic_DNA"/>
</dbReference>
<organism evidence="3 4">
    <name type="scientific">Pseudomonas fungipugnans</name>
    <dbReference type="NCBI Taxonomy" id="3024217"/>
    <lineage>
        <taxon>Bacteria</taxon>
        <taxon>Pseudomonadati</taxon>
        <taxon>Pseudomonadota</taxon>
        <taxon>Gammaproteobacteria</taxon>
        <taxon>Pseudomonadales</taxon>
        <taxon>Pseudomonadaceae</taxon>
        <taxon>Pseudomonas</taxon>
    </lineage>
</organism>
<feature type="transmembrane region" description="Helical" evidence="1">
    <location>
        <begin position="331"/>
        <end position="359"/>
    </location>
</feature>
<dbReference type="PANTHER" id="PTHR23028">
    <property type="entry name" value="ACETYLTRANSFERASE"/>
    <property type="match status" value="1"/>
</dbReference>
<evidence type="ECO:0000259" key="2">
    <source>
        <dbReference type="Pfam" id="PF01757"/>
    </source>
</evidence>
<keyword evidence="1" id="KW-0812">Transmembrane</keyword>
<reference evidence="3 4" key="1">
    <citation type="submission" date="2023-02" db="EMBL/GenBank/DDBJ databases">
        <title>Pseudomonas chrutzelriedensis sp. nov., a potently antifungal strain isolated from moss.</title>
        <authorList>
            <person name="Schnyder A."/>
            <person name="Kalawong R."/>
            <person name="Eberl L."/>
            <person name="Agnoli K."/>
        </authorList>
    </citation>
    <scope>NUCLEOTIDE SEQUENCE [LARGE SCALE GENOMIC DNA]</scope>
    <source>
        <strain evidence="3 4">681</strain>
    </source>
</reference>
<keyword evidence="1" id="KW-0472">Membrane</keyword>
<gene>
    <name evidence="3" type="ORF">POF45_28720</name>
</gene>
<comment type="caution">
    <text evidence="3">The sequence shown here is derived from an EMBL/GenBank/DDBJ whole genome shotgun (WGS) entry which is preliminary data.</text>
</comment>
<evidence type="ECO:0000256" key="1">
    <source>
        <dbReference type="SAM" id="Phobius"/>
    </source>
</evidence>
<feature type="transmembrane region" description="Helical" evidence="1">
    <location>
        <begin position="160"/>
        <end position="187"/>
    </location>
</feature>
<keyword evidence="3" id="KW-0808">Transferase</keyword>
<dbReference type="Proteomes" id="UP001159100">
    <property type="component" value="Unassembled WGS sequence"/>
</dbReference>
<feature type="transmembrane region" description="Helical" evidence="1">
    <location>
        <begin position="303"/>
        <end position="325"/>
    </location>
</feature>
<name>A0ABT6QX45_9PSED</name>
<dbReference type="PANTHER" id="PTHR23028:SF131">
    <property type="entry name" value="BLR2367 PROTEIN"/>
    <property type="match status" value="1"/>
</dbReference>
<feature type="domain" description="Acyltransferase 3" evidence="2">
    <location>
        <begin position="38"/>
        <end position="343"/>
    </location>
</feature>
<proteinExistence type="predicted"/>